<sequence>MAAPTWVFISFMVLLCLAICSAQPISVHTIKAKEVHHDNFKAHTLSNIDAKSFGGGFGVPGYSPGCGCVCPVNNPSGEITELKISGLSHSTGPYRCRRGPNMRVNKDFNQELLLHFLPTVQDKHENKQEHLGYGGSRRFGIGRDGGRVGGGSVAPEYDIQGPGYGSNPGFGCPPGCGYVCPANKPSEGMTEFHISGLSQFTGPYRCRADVYDTKDYNELLLHFVYPRHGRHENQYEYGHPVERSEEEEAGHWSEHHTDEDIIN</sequence>
<feature type="signal peptide" evidence="2">
    <location>
        <begin position="1"/>
        <end position="22"/>
    </location>
</feature>
<evidence type="ECO:0000256" key="1">
    <source>
        <dbReference type="SAM" id="MobiDB-lite"/>
    </source>
</evidence>
<name>A0ABS8W0W7_DATST</name>
<evidence type="ECO:0000313" key="4">
    <source>
        <dbReference type="Proteomes" id="UP000823775"/>
    </source>
</evidence>
<feature type="chain" id="PRO_5047174275" evidence="2">
    <location>
        <begin position="23"/>
        <end position="263"/>
    </location>
</feature>
<keyword evidence="4" id="KW-1185">Reference proteome</keyword>
<feature type="region of interest" description="Disordered" evidence="1">
    <location>
        <begin position="241"/>
        <end position="263"/>
    </location>
</feature>
<accession>A0ABS8W0W7</accession>
<protein>
    <submittedName>
        <fullName evidence="3">Uncharacterized protein</fullName>
    </submittedName>
</protein>
<reference evidence="3 4" key="1">
    <citation type="journal article" date="2021" name="BMC Genomics">
        <title>Datura genome reveals duplications of psychoactive alkaloid biosynthetic genes and high mutation rate following tissue culture.</title>
        <authorList>
            <person name="Rajewski A."/>
            <person name="Carter-House D."/>
            <person name="Stajich J."/>
            <person name="Litt A."/>
        </authorList>
    </citation>
    <scope>NUCLEOTIDE SEQUENCE [LARGE SCALE GENOMIC DNA]</scope>
    <source>
        <strain evidence="3">AR-01</strain>
    </source>
</reference>
<gene>
    <name evidence="3" type="ORF">HAX54_042313</name>
</gene>
<comment type="caution">
    <text evidence="3">The sequence shown here is derived from an EMBL/GenBank/DDBJ whole genome shotgun (WGS) entry which is preliminary data.</text>
</comment>
<proteinExistence type="predicted"/>
<dbReference type="EMBL" id="JACEIK010006213">
    <property type="protein sequence ID" value="MCE2055268.1"/>
    <property type="molecule type" value="Genomic_DNA"/>
</dbReference>
<evidence type="ECO:0000256" key="2">
    <source>
        <dbReference type="SAM" id="SignalP"/>
    </source>
</evidence>
<dbReference type="Proteomes" id="UP000823775">
    <property type="component" value="Unassembled WGS sequence"/>
</dbReference>
<evidence type="ECO:0000313" key="3">
    <source>
        <dbReference type="EMBL" id="MCE2055268.1"/>
    </source>
</evidence>
<organism evidence="3 4">
    <name type="scientific">Datura stramonium</name>
    <name type="common">Jimsonweed</name>
    <name type="synonym">Common thornapple</name>
    <dbReference type="NCBI Taxonomy" id="4076"/>
    <lineage>
        <taxon>Eukaryota</taxon>
        <taxon>Viridiplantae</taxon>
        <taxon>Streptophyta</taxon>
        <taxon>Embryophyta</taxon>
        <taxon>Tracheophyta</taxon>
        <taxon>Spermatophyta</taxon>
        <taxon>Magnoliopsida</taxon>
        <taxon>eudicotyledons</taxon>
        <taxon>Gunneridae</taxon>
        <taxon>Pentapetalae</taxon>
        <taxon>asterids</taxon>
        <taxon>lamiids</taxon>
        <taxon>Solanales</taxon>
        <taxon>Solanaceae</taxon>
        <taxon>Solanoideae</taxon>
        <taxon>Datureae</taxon>
        <taxon>Datura</taxon>
    </lineage>
</organism>
<keyword evidence="2" id="KW-0732">Signal</keyword>